<dbReference type="PANTHER" id="PTHR46082:SF6">
    <property type="entry name" value="AAA+ ATPASE DOMAIN-CONTAINING PROTEIN-RELATED"/>
    <property type="match status" value="1"/>
</dbReference>
<name>A0AA38XKE9_9EURO</name>
<evidence type="ECO:0000313" key="2">
    <source>
        <dbReference type="EMBL" id="KAJ9615063.1"/>
    </source>
</evidence>
<evidence type="ECO:0000256" key="1">
    <source>
        <dbReference type="SAM" id="MobiDB-lite"/>
    </source>
</evidence>
<dbReference type="PANTHER" id="PTHR46082">
    <property type="entry name" value="ATP/GTP-BINDING PROTEIN-RELATED"/>
    <property type="match status" value="1"/>
</dbReference>
<proteinExistence type="predicted"/>
<dbReference type="Pfam" id="PF13424">
    <property type="entry name" value="TPR_12"/>
    <property type="match status" value="1"/>
</dbReference>
<dbReference type="InterPro" id="IPR011990">
    <property type="entry name" value="TPR-like_helical_dom_sf"/>
</dbReference>
<organism evidence="2 3">
    <name type="scientific">Cladophialophora chaetospira</name>
    <dbReference type="NCBI Taxonomy" id="386627"/>
    <lineage>
        <taxon>Eukaryota</taxon>
        <taxon>Fungi</taxon>
        <taxon>Dikarya</taxon>
        <taxon>Ascomycota</taxon>
        <taxon>Pezizomycotina</taxon>
        <taxon>Eurotiomycetes</taxon>
        <taxon>Chaetothyriomycetidae</taxon>
        <taxon>Chaetothyriales</taxon>
        <taxon>Herpotrichiellaceae</taxon>
        <taxon>Cladophialophora</taxon>
    </lineage>
</organism>
<reference evidence="2" key="1">
    <citation type="submission" date="2022-10" db="EMBL/GenBank/DDBJ databases">
        <title>Culturing micro-colonial fungi from biological soil crusts in the Mojave desert and describing Neophaeococcomyces mojavensis, and introducing the new genera and species Taxawa tesnikishii.</title>
        <authorList>
            <person name="Kurbessoian T."/>
            <person name="Stajich J.E."/>
        </authorList>
    </citation>
    <scope>NUCLEOTIDE SEQUENCE</scope>
    <source>
        <strain evidence="2">TK_41</strain>
    </source>
</reference>
<sequence>MSSESRSFLRQIYPAEGEGENAEVDLVAVHGLDPVGKSGHAYITWTYRRTKNGQGEKLWLKDFLPNHPRTPRLRVLLFGYNSSAVFKSSTVGVAGAASNLLDQLRFKRLHCPNRPIVFVCHSLGGIVVKQSLIEAHNADEIHGATLHATKGIAFFGTPHRGGHGGRLGDAIVHVLRALTGNVRNDIMESLRTDSFLSNHLERNFARRARNLRVVSFIESRPITEISGFKHFGLVVPRNSAALGWEEPHEVQVDMEASHTTICKFASEADELYIRVADHMVELLTWATRPVASIPSIQMEQAGPGPPPSYASLISSSSKTLARPLKQGGSDSDSSVDGDSSLDDEMPSGWLRRIRAVSPFRTASPTPASRSQRSPSIETKLAEKGSFTWPIVMLPYQQNPSYINRSAIWQKIVAAMNQGIPIVLNGVGGSGKTQTAIYLTYWFRQRNPDASIMWVHAGSSESCIAGMQQIASRIGLQSSNDRHSRLMALKDYLEHPKSARWILIVDSADDVAVYSAISEFIPRCVHGQVVVTSRRRLPIESQNAREFVFGLSELTPPEGDSVVRASLHADLLRNVDPADLDRLLKELDFLPLAIAQAVAFMNRNSVSVAYYLAKISDDDLLSEQLARNHIEENYTSGASPAIYATWRTSFERIQSETPEAGRLLGFLSFLEAKMIPIDLVQAFRLDEGDYAAALRLLEEYSFAELSEDGTRLSLHRFLQVATQRWLAEKSQIATSRRHVLLTLSQYFPDASIVSNWPQCEAWLAHAVKPLTAIKRSDEERLSDFESKELVASNASGLSEAEIPMVAALQAKIGFYYNQIGEYATAREYLEEALDSSRQCFGTMHDLTWEAQEKLVDTLRYLGHLQQATTYARDLKRARKAKLGRKHRDTLGSYRLYTHCLLEQGKWTDAMDAIEKALRGYRELHRNDPPNLDLLRCCRTAADCCIALGQYDRAEALLTEALQGYEKRNEGQSIDAADVLYPLARLRGTLGDFVQMEIDARKCHQLRQRILRKDHPNVLKAYYLMGTALQGQKQWEPAQEIFEQLLVATEVTPGFGKTHYYSYVLGYSLATLQEDWAEEDDAILGAGAGQQRLFGAKATLEDVLTGRSDVLGGDHLDTLATRARLASVIGKLGNFHDSEKESQEVLKVVTSKLYRRLGLASARIAWTCLASLRRCAMNRAEQLTGLPGMEKQAQEEYRLACRHARAILDGREKMLGKKQQYTIAAAMDYAKSLESTGDEKTAQRMRQKFNIAGSGLES</sequence>
<accession>A0AA38XKE9</accession>
<comment type="caution">
    <text evidence="2">The sequence shown here is derived from an EMBL/GenBank/DDBJ whole genome shotgun (WGS) entry which is preliminary data.</text>
</comment>
<dbReference type="InterPro" id="IPR029058">
    <property type="entry name" value="AB_hydrolase_fold"/>
</dbReference>
<dbReference type="Proteomes" id="UP001172673">
    <property type="component" value="Unassembled WGS sequence"/>
</dbReference>
<dbReference type="Gene3D" id="1.25.40.10">
    <property type="entry name" value="Tetratricopeptide repeat domain"/>
    <property type="match status" value="3"/>
</dbReference>
<feature type="region of interest" description="Disordered" evidence="1">
    <location>
        <begin position="320"/>
        <end position="345"/>
    </location>
</feature>
<dbReference type="SUPFAM" id="SSF53474">
    <property type="entry name" value="alpha/beta-Hydrolases"/>
    <property type="match status" value="1"/>
</dbReference>
<dbReference type="Pfam" id="PF13374">
    <property type="entry name" value="TPR_10"/>
    <property type="match status" value="1"/>
</dbReference>
<dbReference type="InterPro" id="IPR019734">
    <property type="entry name" value="TPR_rpt"/>
</dbReference>
<feature type="compositionally biased region" description="Acidic residues" evidence="1">
    <location>
        <begin position="333"/>
        <end position="345"/>
    </location>
</feature>
<gene>
    <name evidence="2" type="ORF">H2200_001137</name>
</gene>
<dbReference type="SUPFAM" id="SSF48452">
    <property type="entry name" value="TPR-like"/>
    <property type="match status" value="2"/>
</dbReference>
<evidence type="ECO:0008006" key="4">
    <source>
        <dbReference type="Google" id="ProtNLM"/>
    </source>
</evidence>
<dbReference type="Gene3D" id="3.40.50.300">
    <property type="entry name" value="P-loop containing nucleotide triphosphate hydrolases"/>
    <property type="match status" value="1"/>
</dbReference>
<evidence type="ECO:0000313" key="3">
    <source>
        <dbReference type="Proteomes" id="UP001172673"/>
    </source>
</evidence>
<protein>
    <recommendedName>
        <fullName evidence="4">NB-ARC domain-containing protein</fullName>
    </recommendedName>
</protein>
<dbReference type="AlphaFoldDB" id="A0AA38XKE9"/>
<dbReference type="EMBL" id="JAPDRK010000002">
    <property type="protein sequence ID" value="KAJ9615063.1"/>
    <property type="molecule type" value="Genomic_DNA"/>
</dbReference>
<dbReference type="SUPFAM" id="SSF52540">
    <property type="entry name" value="P-loop containing nucleoside triphosphate hydrolases"/>
    <property type="match status" value="1"/>
</dbReference>
<dbReference type="SMART" id="SM00028">
    <property type="entry name" value="TPR"/>
    <property type="match status" value="3"/>
</dbReference>
<feature type="region of interest" description="Disordered" evidence="1">
    <location>
        <begin position="1234"/>
        <end position="1256"/>
    </location>
</feature>
<dbReference type="InterPro" id="IPR027417">
    <property type="entry name" value="P-loop_NTPase"/>
</dbReference>
<dbReference type="Gene3D" id="3.40.50.1820">
    <property type="entry name" value="alpha/beta hydrolase"/>
    <property type="match status" value="1"/>
</dbReference>
<keyword evidence="3" id="KW-1185">Reference proteome</keyword>
<dbReference type="InterPro" id="IPR053137">
    <property type="entry name" value="NLR-like"/>
</dbReference>